<dbReference type="PANTHER" id="PTHR43384">
    <property type="entry name" value="SEPTUM SITE-DETERMINING PROTEIN MIND HOMOLOG, CHLOROPLASTIC-RELATED"/>
    <property type="match status" value="1"/>
</dbReference>
<dbReference type="Gene3D" id="3.40.50.300">
    <property type="entry name" value="P-loop containing nucleotide triphosphate hydrolases"/>
    <property type="match status" value="1"/>
</dbReference>
<feature type="domain" description="AAA" evidence="1">
    <location>
        <begin position="47"/>
        <end position="209"/>
    </location>
</feature>
<dbReference type="SUPFAM" id="SSF52540">
    <property type="entry name" value="P-loop containing nucleoside triphosphate hydrolases"/>
    <property type="match status" value="1"/>
</dbReference>
<proteinExistence type="predicted"/>
<organism evidence="2 3">
    <name type="scientific">Thioclava marina</name>
    <dbReference type="NCBI Taxonomy" id="1915077"/>
    <lineage>
        <taxon>Bacteria</taxon>
        <taxon>Pseudomonadati</taxon>
        <taxon>Pseudomonadota</taxon>
        <taxon>Alphaproteobacteria</taxon>
        <taxon>Rhodobacterales</taxon>
        <taxon>Paracoccaceae</taxon>
        <taxon>Thioclava</taxon>
    </lineage>
</organism>
<accession>A0ABX3MI10</accession>
<dbReference type="Proteomes" id="UP000242224">
    <property type="component" value="Unassembled WGS sequence"/>
</dbReference>
<comment type="caution">
    <text evidence="2">The sequence shown here is derived from an EMBL/GenBank/DDBJ whole genome shotgun (WGS) entry which is preliminary data.</text>
</comment>
<gene>
    <name evidence="2" type="ORF">BMG00_14710</name>
</gene>
<dbReference type="InterPro" id="IPR050625">
    <property type="entry name" value="ParA/MinD_ATPase"/>
</dbReference>
<evidence type="ECO:0000313" key="2">
    <source>
        <dbReference type="EMBL" id="OOY10997.1"/>
    </source>
</evidence>
<dbReference type="Pfam" id="PF13614">
    <property type="entry name" value="AAA_31"/>
    <property type="match status" value="1"/>
</dbReference>
<dbReference type="EMBL" id="MPZS01000003">
    <property type="protein sequence ID" value="OOY10997.1"/>
    <property type="molecule type" value="Genomic_DNA"/>
</dbReference>
<reference evidence="2 3" key="1">
    <citation type="submission" date="2016-11" db="EMBL/GenBank/DDBJ databases">
        <title>A multilocus sequence analysis scheme for characterization of bacteria in the genus Thioclava.</title>
        <authorList>
            <person name="Liu Y."/>
            <person name="Shao Z."/>
        </authorList>
    </citation>
    <scope>NUCLEOTIDE SEQUENCE [LARGE SCALE GENOMIC DNA]</scope>
    <source>
        <strain evidence="2 3">11.10-0-13</strain>
    </source>
</reference>
<evidence type="ECO:0000313" key="3">
    <source>
        <dbReference type="Proteomes" id="UP000242224"/>
    </source>
</evidence>
<dbReference type="PANTHER" id="PTHR43384:SF13">
    <property type="entry name" value="SLR0110 PROTEIN"/>
    <property type="match status" value="1"/>
</dbReference>
<keyword evidence="3" id="KW-1185">Reference proteome</keyword>
<dbReference type="InterPro" id="IPR027417">
    <property type="entry name" value="P-loop_NTPase"/>
</dbReference>
<dbReference type="InterPro" id="IPR025669">
    <property type="entry name" value="AAA_dom"/>
</dbReference>
<dbReference type="RefSeq" id="WP_158521742.1">
    <property type="nucleotide sequence ID" value="NZ_MPZS01000003.1"/>
</dbReference>
<evidence type="ECO:0000259" key="1">
    <source>
        <dbReference type="Pfam" id="PF13614"/>
    </source>
</evidence>
<sequence>MTSVNKQMFLVADSAEAVQAESGQRRLNFAAESERLAKGGSAAHEGHVIAVARSRGGIGATMLAVNLAHHLATIGSTRKSGPARRVALVDLDLQFGMVAGFLDLEPSPALYDMARDGGIPDDTFLDQSLQSTPDGLDVLCAPSAFAPLDALQPDQLRGLIEALQARYDYVVVDLPHALVDWVSPVLAHAGLMYLVTDLSVPSLQQARRLIDAYAEDNLALEIEIVVNHEARPLLPHRHHQEAARALERELRHWLPDDRRAAKEAADRGLPLGRVARHSSLAKAVGKLAQDRLKKAAAAAHVS</sequence>
<protein>
    <recommendedName>
        <fullName evidence="1">AAA domain-containing protein</fullName>
    </recommendedName>
</protein>
<name>A0ABX3MI10_9RHOB</name>